<evidence type="ECO:0000256" key="2">
    <source>
        <dbReference type="ARBA" id="ARBA00007658"/>
    </source>
</evidence>
<gene>
    <name evidence="6" type="ORF">BC938DRAFT_481594</name>
</gene>
<dbReference type="Gene3D" id="1.50.10.10">
    <property type="match status" value="1"/>
</dbReference>
<keyword evidence="6" id="KW-0378">Hydrolase</keyword>
<dbReference type="InterPro" id="IPR001382">
    <property type="entry name" value="Glyco_hydro_47"/>
</dbReference>
<dbReference type="GO" id="GO:0016020">
    <property type="term" value="C:membrane"/>
    <property type="evidence" value="ECO:0007669"/>
    <property type="project" value="InterPro"/>
</dbReference>
<dbReference type="InterPro" id="IPR012341">
    <property type="entry name" value="6hp_glycosidase-like_sf"/>
</dbReference>
<keyword evidence="7" id="KW-1185">Reference proteome</keyword>
<evidence type="ECO:0000256" key="4">
    <source>
        <dbReference type="ARBA" id="ARBA00023180"/>
    </source>
</evidence>
<dbReference type="SUPFAM" id="SSF48225">
    <property type="entry name" value="Seven-hairpin glycosidases"/>
    <property type="match status" value="1"/>
</dbReference>
<sequence>MLKAYVLFGEDEYLDMFREAYGSIMKYIRDPTGYLYRNVHMTNGGLMSSWVDSLSAYFVGILTITNSFQVLAGDLDSAIKSHLFYYNIWRKYRSLPERFDFYLRSVNIATYPLRPEFVESTYFLYRATRDPFYLRVGEMILEDLNNTTRVACGFATVGDVIGRKLEDRMESFALSETFKYLFLLFDVEGHILPLPRQYLHSKRHRPVPFYSDDNDALTEISAFLPSPNSCPVYQPGQTPSRHHHYHRRAHPQKLSHTNIGLTPLTAFSRPTYPSSSPYTATTSTTFSHHAHSAILSRPDADFARELVGLDDDHIPPLDPRGYCEAPNLLPQTVELTFGYPAGTTSNGNNQAGQQGHAQQQAADTQDVGWSPTVVKFLGGLVATTLAGLKVELTKRSSRQGAGYDVTKG</sequence>
<dbReference type="AlphaFoldDB" id="A0A433R0G8"/>
<comment type="subcellular location">
    <subcellularLocation>
        <location evidence="1">Endoplasmic reticulum</location>
    </subcellularLocation>
</comment>
<reference evidence="6 7" key="1">
    <citation type="journal article" date="2018" name="New Phytol.">
        <title>Phylogenomics of Endogonaceae and evolution of mycorrhizas within Mucoromycota.</title>
        <authorList>
            <person name="Chang Y."/>
            <person name="Desiro A."/>
            <person name="Na H."/>
            <person name="Sandor L."/>
            <person name="Lipzen A."/>
            <person name="Clum A."/>
            <person name="Barry K."/>
            <person name="Grigoriev I.V."/>
            <person name="Martin F.M."/>
            <person name="Stajich J.E."/>
            <person name="Smith M.E."/>
            <person name="Bonito G."/>
            <person name="Spatafora J.W."/>
        </authorList>
    </citation>
    <scope>NUCLEOTIDE SEQUENCE [LARGE SCALE GENOMIC DNA]</scope>
    <source>
        <strain evidence="6 7">AD002</strain>
    </source>
</reference>
<keyword evidence="4" id="KW-0325">Glycoprotein</keyword>
<dbReference type="GO" id="GO:0044322">
    <property type="term" value="C:endoplasmic reticulum quality control compartment"/>
    <property type="evidence" value="ECO:0007669"/>
    <property type="project" value="GOC"/>
</dbReference>
<feature type="region of interest" description="Disordered" evidence="5">
    <location>
        <begin position="340"/>
        <end position="364"/>
    </location>
</feature>
<organism evidence="6 7">
    <name type="scientific">Jimgerdemannia flammicorona</name>
    <dbReference type="NCBI Taxonomy" id="994334"/>
    <lineage>
        <taxon>Eukaryota</taxon>
        <taxon>Fungi</taxon>
        <taxon>Fungi incertae sedis</taxon>
        <taxon>Mucoromycota</taxon>
        <taxon>Mucoromycotina</taxon>
        <taxon>Endogonomycetes</taxon>
        <taxon>Endogonales</taxon>
        <taxon>Endogonaceae</taxon>
        <taxon>Jimgerdemannia</taxon>
    </lineage>
</organism>
<name>A0A433R0G8_9FUNG</name>
<comment type="similarity">
    <text evidence="2">Belongs to the glycosyl hydrolase 47 family.</text>
</comment>
<accession>A0A433R0G8</accession>
<comment type="caution">
    <text evidence="6">The sequence shown here is derived from an EMBL/GenBank/DDBJ whole genome shotgun (WGS) entry which is preliminary data.</text>
</comment>
<dbReference type="Pfam" id="PF01532">
    <property type="entry name" value="Glyco_hydro_47"/>
    <property type="match status" value="1"/>
</dbReference>
<proteinExistence type="inferred from homology"/>
<dbReference type="GO" id="GO:0004571">
    <property type="term" value="F:mannosyl-oligosaccharide 1,2-alpha-mannosidase activity"/>
    <property type="evidence" value="ECO:0007669"/>
    <property type="project" value="InterPro"/>
</dbReference>
<dbReference type="PANTHER" id="PTHR45679">
    <property type="entry name" value="ER DEGRADATION-ENHANCING ALPHA-MANNOSIDASE-LIKE PROTEIN 2"/>
    <property type="match status" value="1"/>
</dbReference>
<evidence type="ECO:0000256" key="1">
    <source>
        <dbReference type="ARBA" id="ARBA00004240"/>
    </source>
</evidence>
<dbReference type="GO" id="GO:0036503">
    <property type="term" value="P:ERAD pathway"/>
    <property type="evidence" value="ECO:0007669"/>
    <property type="project" value="UniProtKB-ARBA"/>
</dbReference>
<dbReference type="InterPro" id="IPR036026">
    <property type="entry name" value="Seven-hairpin_glycosidases"/>
</dbReference>
<protein>
    <submittedName>
        <fullName evidence="6">Glycoside hydrolase</fullName>
    </submittedName>
</protein>
<evidence type="ECO:0000256" key="5">
    <source>
        <dbReference type="SAM" id="MobiDB-lite"/>
    </source>
</evidence>
<dbReference type="GO" id="GO:1904380">
    <property type="term" value="P:endoplasmic reticulum mannose trimming"/>
    <property type="evidence" value="ECO:0007669"/>
    <property type="project" value="InterPro"/>
</dbReference>
<dbReference type="InterPro" id="IPR044674">
    <property type="entry name" value="EDEM1/2/3"/>
</dbReference>
<dbReference type="GO" id="GO:0005975">
    <property type="term" value="P:carbohydrate metabolic process"/>
    <property type="evidence" value="ECO:0007669"/>
    <property type="project" value="InterPro"/>
</dbReference>
<evidence type="ECO:0000313" key="6">
    <source>
        <dbReference type="EMBL" id="RUS35514.1"/>
    </source>
</evidence>
<dbReference type="GO" id="GO:0005509">
    <property type="term" value="F:calcium ion binding"/>
    <property type="evidence" value="ECO:0007669"/>
    <property type="project" value="InterPro"/>
</dbReference>
<dbReference type="EMBL" id="RBNJ01000063">
    <property type="protein sequence ID" value="RUS35514.1"/>
    <property type="molecule type" value="Genomic_DNA"/>
</dbReference>
<feature type="compositionally biased region" description="Low complexity" evidence="5">
    <location>
        <begin position="341"/>
        <end position="364"/>
    </location>
</feature>
<keyword evidence="3" id="KW-0256">Endoplasmic reticulum</keyword>
<evidence type="ECO:0000313" key="7">
    <source>
        <dbReference type="Proteomes" id="UP000274822"/>
    </source>
</evidence>
<dbReference type="Proteomes" id="UP000274822">
    <property type="component" value="Unassembled WGS sequence"/>
</dbReference>
<evidence type="ECO:0000256" key="3">
    <source>
        <dbReference type="ARBA" id="ARBA00022824"/>
    </source>
</evidence>
<dbReference type="PANTHER" id="PTHR45679:SF5">
    <property type="entry name" value="ER DEGRADATION-ENHANCING ALPHA-MANNOSIDASE-LIKE PROTEIN 1"/>
    <property type="match status" value="1"/>
</dbReference>